<dbReference type="SUPFAM" id="SSF56112">
    <property type="entry name" value="Protein kinase-like (PK-like)"/>
    <property type="match status" value="1"/>
</dbReference>
<feature type="domain" description="Aminoglycoside phosphotransferase" evidence="1">
    <location>
        <begin position="30"/>
        <end position="265"/>
    </location>
</feature>
<comment type="caution">
    <text evidence="2">The sequence shown here is derived from an EMBL/GenBank/DDBJ whole genome shotgun (WGS) entry which is preliminary data.</text>
</comment>
<organism evidence="2 3">
    <name type="scientific">Gryllotalpicola daejeonensis</name>
    <dbReference type="NCBI Taxonomy" id="993087"/>
    <lineage>
        <taxon>Bacteria</taxon>
        <taxon>Bacillati</taxon>
        <taxon>Actinomycetota</taxon>
        <taxon>Actinomycetes</taxon>
        <taxon>Micrococcales</taxon>
        <taxon>Microbacteriaceae</taxon>
        <taxon>Gryllotalpicola</taxon>
    </lineage>
</organism>
<dbReference type="InterPro" id="IPR002575">
    <property type="entry name" value="Aminoglycoside_PTrfase"/>
</dbReference>
<dbReference type="Proteomes" id="UP001415169">
    <property type="component" value="Unassembled WGS sequence"/>
</dbReference>
<dbReference type="RefSeq" id="WP_344791308.1">
    <property type="nucleotide sequence ID" value="NZ_BAABBV010000001.1"/>
</dbReference>
<dbReference type="EMBL" id="BAABBV010000001">
    <property type="protein sequence ID" value="GAA4160575.1"/>
    <property type="molecule type" value="Genomic_DNA"/>
</dbReference>
<reference evidence="2" key="1">
    <citation type="journal article" date="2014" name="Int. J. Syst. Evol. Microbiol.">
        <title>Complete genome of a new Firmicutes species belonging to the dominant human colonic microbiota ('Ruminococcus bicirculans') reveals two chromosomes and a selective capacity to utilize plant glucans.</title>
        <authorList>
            <consortium name="NISC Comparative Sequencing Program"/>
            <person name="Wegmann U."/>
            <person name="Louis P."/>
            <person name="Goesmann A."/>
            <person name="Henrissat B."/>
            <person name="Duncan S.H."/>
            <person name="Flint H.J."/>
        </authorList>
    </citation>
    <scope>NUCLEOTIDE SEQUENCE</scope>
    <source>
        <strain evidence="2">JCM 17590</strain>
    </source>
</reference>
<dbReference type="Gene3D" id="3.90.1200.10">
    <property type="match status" value="1"/>
</dbReference>
<proteinExistence type="predicted"/>
<protein>
    <submittedName>
        <fullName evidence="2">Aminoglycoside phosphotransferase family protein</fullName>
    </submittedName>
</protein>
<evidence type="ECO:0000313" key="3">
    <source>
        <dbReference type="Proteomes" id="UP001415169"/>
    </source>
</evidence>
<evidence type="ECO:0000313" key="2">
    <source>
        <dbReference type="EMBL" id="GAA4160575.1"/>
    </source>
</evidence>
<keyword evidence="3" id="KW-1185">Reference proteome</keyword>
<gene>
    <name evidence="2" type="ORF">GCM10022286_16770</name>
</gene>
<accession>A0ABP7ZJQ9</accession>
<dbReference type="Pfam" id="PF01636">
    <property type="entry name" value="APH"/>
    <property type="match status" value="1"/>
</dbReference>
<dbReference type="InterPro" id="IPR011009">
    <property type="entry name" value="Kinase-like_dom_sf"/>
</dbReference>
<dbReference type="Gene3D" id="3.30.200.20">
    <property type="entry name" value="Phosphorylase Kinase, domain 1"/>
    <property type="match status" value="1"/>
</dbReference>
<dbReference type="InterPro" id="IPR051678">
    <property type="entry name" value="AGP_Transferase"/>
</dbReference>
<dbReference type="CDD" id="cd05155">
    <property type="entry name" value="APH_ChoK_like_1"/>
    <property type="match status" value="1"/>
</dbReference>
<reference evidence="2" key="2">
    <citation type="submission" date="2023-12" db="EMBL/GenBank/DDBJ databases">
        <authorList>
            <person name="Sun Q."/>
            <person name="Inoue M."/>
        </authorList>
    </citation>
    <scope>NUCLEOTIDE SEQUENCE</scope>
    <source>
        <strain evidence="2">JCM 17590</strain>
    </source>
</reference>
<name>A0ABP7ZJQ9_9MICO</name>
<dbReference type="PANTHER" id="PTHR21310">
    <property type="entry name" value="AMINOGLYCOSIDE PHOSPHOTRANSFERASE-RELATED-RELATED"/>
    <property type="match status" value="1"/>
</dbReference>
<sequence>MDIPHADLTVDKDLAARLVTAQFPDLAAPVELIAQGWDNALFRLGDDLAIRMPRREVAAHLVEHEQRWLPTLQRLVELPLPVPVREGRPAADYPFAWSIIPWVPGTGGAHRTPAERDAYARQFAEFFAALHVPAPADAPHNPVRGVPLADRTAAVHARLDAMAGRLADAVRAELRTAWDAGASAPSHIGSALWLHGDPHPGNVVVAESGALATVVDFGDVTSGDPATDLSAAWLHFTSAGRAAFRRRYEELHETDASTWARARAWAVSIGTSAFAASDGGNGPMARMGRDAIEQVLIDS</sequence>
<dbReference type="PANTHER" id="PTHR21310:SF42">
    <property type="entry name" value="BIFUNCTIONAL AAC_APH"/>
    <property type="match status" value="1"/>
</dbReference>
<evidence type="ECO:0000259" key="1">
    <source>
        <dbReference type="Pfam" id="PF01636"/>
    </source>
</evidence>